<dbReference type="Pfam" id="PF12710">
    <property type="entry name" value="HAD"/>
    <property type="match status" value="1"/>
</dbReference>
<dbReference type="NCBIfam" id="TIGR01488">
    <property type="entry name" value="HAD-SF-IB"/>
    <property type="match status" value="1"/>
</dbReference>
<dbReference type="RefSeq" id="WP_025911079.1">
    <property type="nucleotide sequence ID" value="NZ_KQ758628.1"/>
</dbReference>
<keyword evidence="3" id="KW-1185">Reference proteome</keyword>
<dbReference type="InterPro" id="IPR050849">
    <property type="entry name" value="HAD-like_hydrolase_phosphatase"/>
</dbReference>
<proteinExistence type="predicted"/>
<evidence type="ECO:0000313" key="3">
    <source>
        <dbReference type="Proteomes" id="UP000053681"/>
    </source>
</evidence>
<organism evidence="2 3">
    <name type="scientific">Priestia veravalensis</name>
    <dbReference type="NCBI Taxonomy" id="1414648"/>
    <lineage>
        <taxon>Bacteria</taxon>
        <taxon>Bacillati</taxon>
        <taxon>Bacillota</taxon>
        <taxon>Bacilli</taxon>
        <taxon>Bacillales</taxon>
        <taxon>Bacillaceae</taxon>
        <taxon>Priestia</taxon>
    </lineage>
</organism>
<comment type="caution">
    <text evidence="2">The sequence shown here is derived from an EMBL/GenBank/DDBJ whole genome shotgun (WGS) entry which is preliminary data.</text>
</comment>
<dbReference type="InterPro" id="IPR023214">
    <property type="entry name" value="HAD_sf"/>
</dbReference>
<dbReference type="SUPFAM" id="SSF56784">
    <property type="entry name" value="HAD-like"/>
    <property type="match status" value="1"/>
</dbReference>
<evidence type="ECO:0000313" key="2">
    <source>
        <dbReference type="EMBL" id="KSU89437.1"/>
    </source>
</evidence>
<reference evidence="2 3" key="1">
    <citation type="submission" date="2015-11" db="EMBL/GenBank/DDBJ databases">
        <title>Bacillus caseinolyticus sp nov.</title>
        <authorList>
            <person name="Dastager S.G."/>
            <person name="Mawlankar R."/>
        </authorList>
    </citation>
    <scope>NUCLEOTIDE SEQUENCE [LARGE SCALE GENOMIC DNA]</scope>
    <source>
        <strain evidence="2 3">SGD-V-76</strain>
    </source>
</reference>
<dbReference type="InterPro" id="IPR036412">
    <property type="entry name" value="HAD-like_sf"/>
</dbReference>
<protein>
    <submittedName>
        <fullName evidence="2">2,3-diketo-5-methylthio-1-phosphopentane phosphatase</fullName>
    </submittedName>
</protein>
<dbReference type="Gene3D" id="3.90.1470.20">
    <property type="match status" value="1"/>
</dbReference>
<dbReference type="NCBIfam" id="TIGR01489">
    <property type="entry name" value="DKMTPPase-SF"/>
    <property type="match status" value="1"/>
</dbReference>
<dbReference type="PANTHER" id="PTHR28181:SF1">
    <property type="entry name" value="COLD TOLERANCE PROTEIN 1"/>
    <property type="match status" value="1"/>
</dbReference>
<dbReference type="InterPro" id="IPR006384">
    <property type="entry name" value="HAD_hydro_PyrdxlP_Pase-like"/>
</dbReference>
<dbReference type="GO" id="GO:0016791">
    <property type="term" value="F:phosphatase activity"/>
    <property type="evidence" value="ECO:0007669"/>
    <property type="project" value="InterPro"/>
</dbReference>
<dbReference type="Gene3D" id="3.40.50.1000">
    <property type="entry name" value="HAD superfamily/HAD-like"/>
    <property type="match status" value="1"/>
</dbReference>
<dbReference type="AlphaFoldDB" id="A0A0V8JRF9"/>
<dbReference type="PANTHER" id="PTHR28181">
    <property type="entry name" value="UPF0655 PROTEIN YCR015C"/>
    <property type="match status" value="1"/>
</dbReference>
<sequence length="216" mass="24946">MKRFAFVSDFDGTISQKDFYWIVIEKHFPEGRKLYKEWKSGKLKDIDFLSTVFSSINQTEDIILQDIDGIEIDPGVPAFIQEVQKRGGDFYVLSAGSDYYIRPLLKKHGVENVEVLSNTGVFHEKNVHLQIDPKHWSYSERYGIDKSLVIQDFKKKYEQVYFAGDSEPDSHPAACADITFAKAALQDLLDEKNVPHVKVASFQEITSYFNQQHLWN</sequence>
<evidence type="ECO:0000256" key="1">
    <source>
        <dbReference type="ARBA" id="ARBA00022801"/>
    </source>
</evidence>
<accession>A0A0V8JRF9</accession>
<name>A0A0V8JRF9_9BACI</name>
<gene>
    <name evidence="2" type="ORF">AS180_02505</name>
</gene>
<dbReference type="EMBL" id="LNQP01000005">
    <property type="protein sequence ID" value="KSU89437.1"/>
    <property type="molecule type" value="Genomic_DNA"/>
</dbReference>
<dbReference type="Proteomes" id="UP000053681">
    <property type="component" value="Unassembled WGS sequence"/>
</dbReference>
<keyword evidence="1" id="KW-0378">Hydrolase</keyword>